<feature type="compositionally biased region" description="Basic and acidic residues" evidence="4">
    <location>
        <begin position="218"/>
        <end position="230"/>
    </location>
</feature>
<feature type="region of interest" description="Disordered" evidence="4">
    <location>
        <begin position="127"/>
        <end position="160"/>
    </location>
</feature>
<keyword evidence="5" id="KW-0540">Nuclease</keyword>
<accession>A0A4U7BCW9</accession>
<dbReference type="PANTHER" id="PTHR21227">
    <property type="entry name" value="TRNA-SPLICING ENDONUCLEASE SUBUNIT SEN2"/>
    <property type="match status" value="1"/>
</dbReference>
<keyword evidence="2 3" id="KW-0456">Lyase</keyword>
<evidence type="ECO:0000256" key="2">
    <source>
        <dbReference type="ARBA" id="ARBA00023239"/>
    </source>
</evidence>
<comment type="similarity">
    <text evidence="3">Belongs to the tRNA-intron endonuclease family.</text>
</comment>
<feature type="compositionally biased region" description="Polar residues" evidence="4">
    <location>
        <begin position="8"/>
        <end position="33"/>
    </location>
</feature>
<protein>
    <recommendedName>
        <fullName evidence="3">tRNA-splicing endonuclease subunit Sen2</fullName>
        <ecNumber evidence="3">4.6.1.16</ecNumber>
    </recommendedName>
</protein>
<organism evidence="5 6">
    <name type="scientific">Elsinoe australis</name>
    <dbReference type="NCBI Taxonomy" id="40998"/>
    <lineage>
        <taxon>Eukaryota</taxon>
        <taxon>Fungi</taxon>
        <taxon>Dikarya</taxon>
        <taxon>Ascomycota</taxon>
        <taxon>Pezizomycotina</taxon>
        <taxon>Dothideomycetes</taxon>
        <taxon>Dothideomycetidae</taxon>
        <taxon>Myriangiales</taxon>
        <taxon>Elsinoaceae</taxon>
        <taxon>Elsinoe</taxon>
    </lineage>
</organism>
<dbReference type="PANTHER" id="PTHR21227:SF0">
    <property type="entry name" value="TRNA-SPLICING ENDONUCLEASE SUBUNIT SEN2"/>
    <property type="match status" value="1"/>
</dbReference>
<keyword evidence="1 3" id="KW-0819">tRNA processing</keyword>
<dbReference type="GO" id="GO:0000214">
    <property type="term" value="C:tRNA-intron endonuclease complex"/>
    <property type="evidence" value="ECO:0007669"/>
    <property type="project" value="UniProtKB-UniRule"/>
</dbReference>
<evidence type="ECO:0000256" key="3">
    <source>
        <dbReference type="PIRNR" id="PIRNR011789"/>
    </source>
</evidence>
<feature type="region of interest" description="Disordered" evidence="4">
    <location>
        <begin position="184"/>
        <end position="268"/>
    </location>
</feature>
<evidence type="ECO:0000256" key="1">
    <source>
        <dbReference type="ARBA" id="ARBA00022694"/>
    </source>
</evidence>
<name>A0A4U7BCW9_9PEZI</name>
<keyword evidence="5" id="KW-0255">Endonuclease</keyword>
<comment type="function">
    <text evidence="3">Constitutes one of the two catalytic subunit of the tRNA-splicing endonuclease complex, a complex responsible for identification and cleavage of the splice sites in pre-tRNA. It cleaves pre-tRNA at the 5'- and 3'-splice sites to release the intron. The products are an intron and two tRNA half-molecules bearing 2',3'-cyclic phosphate and 5'-OH termini. There are no conserved sequences at the splice sites, but the intron is invariably located at the same site in the gene, placing the splice sites an invariant distance from the constant structural features of the tRNA body.</text>
</comment>
<dbReference type="GO" id="GO:0005737">
    <property type="term" value="C:cytoplasm"/>
    <property type="evidence" value="ECO:0007669"/>
    <property type="project" value="TreeGrafter"/>
</dbReference>
<reference evidence="5 6" key="1">
    <citation type="submission" date="2018-02" db="EMBL/GenBank/DDBJ databases">
        <title>Draft genome sequences of Elsinoe sp., causing black scab on jojoba.</title>
        <authorList>
            <person name="Stodart B."/>
            <person name="Jeffress S."/>
            <person name="Ash G."/>
            <person name="Arun Chinnappa K."/>
        </authorList>
    </citation>
    <scope>NUCLEOTIDE SEQUENCE [LARGE SCALE GENOMIC DNA]</scope>
    <source>
        <strain evidence="5 6">Hillstone_2</strain>
    </source>
</reference>
<comment type="caution">
    <text evidence="5">The sequence shown here is derived from an EMBL/GenBank/DDBJ whole genome shotgun (WGS) entry which is preliminary data.</text>
</comment>
<dbReference type="AlphaFoldDB" id="A0A4U7BCW9"/>
<dbReference type="InterPro" id="IPR016589">
    <property type="entry name" value="tRNA_splic_SEN2"/>
</dbReference>
<dbReference type="InterPro" id="IPR006676">
    <property type="entry name" value="tRNA_splic"/>
</dbReference>
<keyword evidence="5" id="KW-0378">Hydrolase</keyword>
<feature type="compositionally biased region" description="Basic and acidic residues" evidence="4">
    <location>
        <begin position="184"/>
        <end position="193"/>
    </location>
</feature>
<gene>
    <name evidence="5" type="ORF">C1H76_0950</name>
</gene>
<evidence type="ECO:0000313" key="5">
    <source>
        <dbReference type="EMBL" id="TKX26796.1"/>
    </source>
</evidence>
<evidence type="ECO:0000313" key="6">
    <source>
        <dbReference type="Proteomes" id="UP000308133"/>
    </source>
</evidence>
<dbReference type="Proteomes" id="UP000308133">
    <property type="component" value="Unassembled WGS sequence"/>
</dbReference>
<feature type="region of interest" description="Disordered" evidence="4">
    <location>
        <begin position="1"/>
        <end position="46"/>
    </location>
</feature>
<dbReference type="EC" id="4.6.1.16" evidence="3"/>
<dbReference type="GO" id="GO:0000213">
    <property type="term" value="F:tRNA-intron lyase activity"/>
    <property type="evidence" value="ECO:0007669"/>
    <property type="project" value="UniProtKB-UniRule"/>
</dbReference>
<proteinExistence type="inferred from homology"/>
<dbReference type="GO" id="GO:0000379">
    <property type="term" value="P:tRNA-type intron splice site recognition and cleavage"/>
    <property type="evidence" value="ECO:0007669"/>
    <property type="project" value="TreeGrafter"/>
</dbReference>
<evidence type="ECO:0000256" key="4">
    <source>
        <dbReference type="SAM" id="MobiDB-lite"/>
    </source>
</evidence>
<sequence length="268" mass="30043">MAEAENPSAKQQSVTFETGNPLSAETKSPNQNAKPKPRRPPKPNYARIHAKPLPLEIFPLPAFAPHNPLSLFRILGALISEWVYRPSSLPETTYVGHFSSQTRSVHVTDPKHARALWEMGFFGKGSLSRSEPSWLDREKARRKAGLGGTSEEATSKRREERRMFKLERARLEREAIENQLRKEGKLAELRPETELTASKAGQAEQSESISSPRIPRGPLKEASKSVHASERQTTPSGNDDAEAHRKHTGELEDDAPLVDQEHLQLNLR</sequence>
<dbReference type="EMBL" id="PTQR01000011">
    <property type="protein sequence ID" value="TKX26796.1"/>
    <property type="molecule type" value="Genomic_DNA"/>
</dbReference>
<dbReference type="PIRSF" id="PIRSF011789">
    <property type="entry name" value="tRNA_splic_SEN2"/>
    <property type="match status" value="1"/>
</dbReference>